<dbReference type="GO" id="GO:0030687">
    <property type="term" value="C:preribosome, large subunit precursor"/>
    <property type="evidence" value="ECO:0007669"/>
    <property type="project" value="TreeGrafter"/>
</dbReference>
<dbReference type="GO" id="GO:0042273">
    <property type="term" value="P:ribosomal large subunit biogenesis"/>
    <property type="evidence" value="ECO:0007669"/>
    <property type="project" value="InterPro"/>
</dbReference>
<dbReference type="InterPro" id="IPR015943">
    <property type="entry name" value="WD40/YVTN_repeat-like_dom_sf"/>
</dbReference>
<evidence type="ECO:0000313" key="1">
    <source>
        <dbReference type="EMBL" id="KAK9728111.1"/>
    </source>
</evidence>
<dbReference type="InterPro" id="IPR036322">
    <property type="entry name" value="WD40_repeat_dom_sf"/>
</dbReference>
<dbReference type="GO" id="GO:0005730">
    <property type="term" value="C:nucleolus"/>
    <property type="evidence" value="ECO:0007669"/>
    <property type="project" value="InterPro"/>
</dbReference>
<dbReference type="SMART" id="SM00320">
    <property type="entry name" value="WD40"/>
    <property type="match status" value="3"/>
</dbReference>
<dbReference type="Gene3D" id="2.130.10.10">
    <property type="entry name" value="YVTN repeat-like/Quinoprotein amine dehydrogenase"/>
    <property type="match status" value="2"/>
</dbReference>
<keyword evidence="2" id="KW-1185">Reference proteome</keyword>
<dbReference type="PANTHER" id="PTHR16038">
    <property type="entry name" value="NOP SEVEN ASSOCIATED PROTEIN 1"/>
    <property type="match status" value="1"/>
</dbReference>
<dbReference type="InterPro" id="IPR001680">
    <property type="entry name" value="WD40_rpt"/>
</dbReference>
<dbReference type="PANTHER" id="PTHR16038:SF4">
    <property type="entry name" value="WD REPEAT-CONTAINING PROTEIN 74"/>
    <property type="match status" value="1"/>
</dbReference>
<protein>
    <recommendedName>
        <fullName evidence="3">WD repeat-containing protein 74</fullName>
    </recommendedName>
</protein>
<evidence type="ECO:0008006" key="3">
    <source>
        <dbReference type="Google" id="ProtNLM"/>
    </source>
</evidence>
<gene>
    <name evidence="1" type="ORF">QE152_g18150</name>
</gene>
<reference evidence="1 2" key="1">
    <citation type="journal article" date="2024" name="BMC Genomics">
        <title>De novo assembly and annotation of Popillia japonica's genome with initial clues to its potential as an invasive pest.</title>
        <authorList>
            <person name="Cucini C."/>
            <person name="Boschi S."/>
            <person name="Funari R."/>
            <person name="Cardaioli E."/>
            <person name="Iannotti N."/>
            <person name="Marturano G."/>
            <person name="Paoli F."/>
            <person name="Bruttini M."/>
            <person name="Carapelli A."/>
            <person name="Frati F."/>
            <person name="Nardi F."/>
        </authorList>
    </citation>
    <scope>NUCLEOTIDE SEQUENCE [LARGE SCALE GENOMIC DNA]</scope>
    <source>
        <strain evidence="1">DMR45628</strain>
    </source>
</reference>
<dbReference type="EMBL" id="JASPKY010000172">
    <property type="protein sequence ID" value="KAK9728111.1"/>
    <property type="molecule type" value="Genomic_DNA"/>
</dbReference>
<dbReference type="Proteomes" id="UP001458880">
    <property type="component" value="Unassembled WGS sequence"/>
</dbReference>
<proteinExistence type="predicted"/>
<comment type="caution">
    <text evidence="1">The sequence shown here is derived from an EMBL/GenBank/DDBJ whole genome shotgun (WGS) entry which is preliminary data.</text>
</comment>
<dbReference type="AlphaFoldDB" id="A0AAW1L494"/>
<evidence type="ECO:0000313" key="2">
    <source>
        <dbReference type="Proteomes" id="UP001458880"/>
    </source>
</evidence>
<name>A0AAW1L494_POPJA</name>
<dbReference type="InterPro" id="IPR037379">
    <property type="entry name" value="WDR74/Nsa1"/>
</dbReference>
<accession>A0AAW1L494</accession>
<sequence>MNDSNKYCVYFGTVRGVIGNTFCESNKPAKYELFDENETAGITCMEWGRTQDEIVIGQSNGCIKLYDTLTTKVVLNIPEIDGKGAIVGASVITDDILVARKSGHLVIWNTDKKECITTNLCGDSTVECIACTKSRVSVVATGGQENDLKLWDIERRIPIFKAKSMGHDNLNLPIPTNIRGISFLDLDGRLPSCCTKEGHVLLYDERAQRRPVSKFVEVKASYTAIAHTFKEKQCLVGTTKGYMQLLDLKVPAKCLKTFKTFTGSVSSIVCDPVSSIVATVSLDRHLRIHNIETKELLYKEYLKQSLTKILLKPIIKEETKEVDHQHKNADVEEHLLSNEIEADEEYDKMFEKMETIKEPRKNKSKLKRKKGLVRNVFAAEYTKKRKEEL</sequence>
<organism evidence="1 2">
    <name type="scientific">Popillia japonica</name>
    <name type="common">Japanese beetle</name>
    <dbReference type="NCBI Taxonomy" id="7064"/>
    <lineage>
        <taxon>Eukaryota</taxon>
        <taxon>Metazoa</taxon>
        <taxon>Ecdysozoa</taxon>
        <taxon>Arthropoda</taxon>
        <taxon>Hexapoda</taxon>
        <taxon>Insecta</taxon>
        <taxon>Pterygota</taxon>
        <taxon>Neoptera</taxon>
        <taxon>Endopterygota</taxon>
        <taxon>Coleoptera</taxon>
        <taxon>Polyphaga</taxon>
        <taxon>Scarabaeiformia</taxon>
        <taxon>Scarabaeidae</taxon>
        <taxon>Rutelinae</taxon>
        <taxon>Popillia</taxon>
    </lineage>
</organism>
<dbReference type="Pfam" id="PF00400">
    <property type="entry name" value="WD40"/>
    <property type="match status" value="1"/>
</dbReference>
<dbReference type="SUPFAM" id="SSF50978">
    <property type="entry name" value="WD40 repeat-like"/>
    <property type="match status" value="1"/>
</dbReference>